<keyword evidence="2" id="KW-0963">Cytoplasm</keyword>
<evidence type="ECO:0000256" key="4">
    <source>
        <dbReference type="ARBA" id="ARBA00022723"/>
    </source>
</evidence>
<dbReference type="PANTHER" id="PTHR30002">
    <property type="entry name" value="EPOXYQUEUOSINE REDUCTASE"/>
    <property type="match status" value="1"/>
</dbReference>
<keyword evidence="4" id="KW-0479">Metal-binding</keyword>
<dbReference type="Pfam" id="PF13484">
    <property type="entry name" value="Fer4_16"/>
    <property type="match status" value="1"/>
</dbReference>
<dbReference type="SUPFAM" id="SSF46548">
    <property type="entry name" value="alpha-helical ferredoxin"/>
    <property type="match status" value="1"/>
</dbReference>
<dbReference type="AlphaFoldDB" id="A0A937K4E1"/>
<evidence type="ECO:0000313" key="11">
    <source>
        <dbReference type="Proteomes" id="UP000623681"/>
    </source>
</evidence>
<dbReference type="EMBL" id="JAESWA010000022">
    <property type="protein sequence ID" value="MBL4932562.1"/>
    <property type="molecule type" value="Genomic_DNA"/>
</dbReference>
<keyword evidence="6 10" id="KW-0560">Oxidoreductase</keyword>
<dbReference type="GO" id="GO:0046872">
    <property type="term" value="F:metal ion binding"/>
    <property type="evidence" value="ECO:0007669"/>
    <property type="project" value="UniProtKB-KW"/>
</dbReference>
<dbReference type="Pfam" id="PF08331">
    <property type="entry name" value="QueG_DUF1730"/>
    <property type="match status" value="1"/>
</dbReference>
<dbReference type="GO" id="GO:0051539">
    <property type="term" value="F:4 iron, 4 sulfur cluster binding"/>
    <property type="evidence" value="ECO:0007669"/>
    <property type="project" value="UniProtKB-KW"/>
</dbReference>
<evidence type="ECO:0000259" key="9">
    <source>
        <dbReference type="PROSITE" id="PS51379"/>
    </source>
</evidence>
<accession>A0A937K4E1</accession>
<keyword evidence="3" id="KW-0819">tRNA processing</keyword>
<evidence type="ECO:0000256" key="5">
    <source>
        <dbReference type="ARBA" id="ARBA00022785"/>
    </source>
</evidence>
<dbReference type="InterPro" id="IPR013542">
    <property type="entry name" value="QueG_DUF1730"/>
</dbReference>
<organism evidence="10 11">
    <name type="scientific">Clostridium paridis</name>
    <dbReference type="NCBI Taxonomy" id="2803863"/>
    <lineage>
        <taxon>Bacteria</taxon>
        <taxon>Bacillati</taxon>
        <taxon>Bacillota</taxon>
        <taxon>Clostridia</taxon>
        <taxon>Eubacteriales</taxon>
        <taxon>Clostridiaceae</taxon>
        <taxon>Clostridium</taxon>
    </lineage>
</organism>
<sequence length="333" mass="39008">MEKNIKDKILEYCNSIGLDLVGFTECRVFDELRGFYESRKELSLENEFEEKDIDKRVNPNHYYNKGKTIVSIAFPYLHACEYVDNGFSVYTRGNDYHKVVLEYLEKVAGFIRGLGGEAYCFVDSNTLPERYIAYLAGIGFIGKNNMLITEKYGSYVFLGEIITDLEIDNSTNLTFESLNKFINCGECNICHNECPTKAINSKRKNPNICLSYITQKKDIDDIWFDKLEGRIFGCDSCQKHCPYNEKAKRSSLMEFYPLDFMNEEDSKKLIYINNEEFKNKLKITSCGWRGKNIIIRNSLIRNYDKNKMEFEDIKFQSPYLKDYLNRLYEKSNL</sequence>
<proteinExistence type="predicted"/>
<feature type="domain" description="4Fe-4S ferredoxin-type" evidence="9">
    <location>
        <begin position="174"/>
        <end position="204"/>
    </location>
</feature>
<dbReference type="PROSITE" id="PS00198">
    <property type="entry name" value="4FE4S_FER_1"/>
    <property type="match status" value="1"/>
</dbReference>
<evidence type="ECO:0000313" key="10">
    <source>
        <dbReference type="EMBL" id="MBL4932562.1"/>
    </source>
</evidence>
<protein>
    <submittedName>
        <fullName evidence="10">tRNA epoxyqueuosine(34) reductase QueG</fullName>
        <ecNumber evidence="10">1.17.99.6</ecNumber>
    </submittedName>
</protein>
<dbReference type="NCBIfam" id="TIGR00276">
    <property type="entry name" value="tRNA epoxyqueuosine(34) reductase QueG"/>
    <property type="match status" value="1"/>
</dbReference>
<keyword evidence="1" id="KW-0004">4Fe-4S</keyword>
<keyword evidence="7" id="KW-0408">Iron</keyword>
<reference evidence="10" key="1">
    <citation type="submission" date="2021-01" db="EMBL/GenBank/DDBJ databases">
        <title>Genome public.</title>
        <authorList>
            <person name="Liu C."/>
            <person name="Sun Q."/>
        </authorList>
    </citation>
    <scope>NUCLEOTIDE SEQUENCE</scope>
    <source>
        <strain evidence="10">YIM B02565</strain>
    </source>
</reference>
<dbReference type="InterPro" id="IPR017896">
    <property type="entry name" value="4Fe4S_Fe-S-bd"/>
</dbReference>
<dbReference type="PANTHER" id="PTHR30002:SF4">
    <property type="entry name" value="EPOXYQUEUOSINE REDUCTASE"/>
    <property type="match status" value="1"/>
</dbReference>
<dbReference type="InterPro" id="IPR017900">
    <property type="entry name" value="4Fe4S_Fe_S_CS"/>
</dbReference>
<comment type="caution">
    <text evidence="10">The sequence shown here is derived from an EMBL/GenBank/DDBJ whole genome shotgun (WGS) entry which is preliminary data.</text>
</comment>
<evidence type="ECO:0000256" key="3">
    <source>
        <dbReference type="ARBA" id="ARBA00022694"/>
    </source>
</evidence>
<dbReference type="InterPro" id="IPR004453">
    <property type="entry name" value="QueG"/>
</dbReference>
<dbReference type="PROSITE" id="PS51379">
    <property type="entry name" value="4FE4S_FER_2"/>
    <property type="match status" value="1"/>
</dbReference>
<evidence type="ECO:0000256" key="2">
    <source>
        <dbReference type="ARBA" id="ARBA00022490"/>
    </source>
</evidence>
<keyword evidence="5" id="KW-0671">Queuosine biosynthesis</keyword>
<evidence type="ECO:0000256" key="7">
    <source>
        <dbReference type="ARBA" id="ARBA00023004"/>
    </source>
</evidence>
<gene>
    <name evidence="10" type="primary">queG</name>
    <name evidence="10" type="ORF">JK634_12135</name>
</gene>
<evidence type="ECO:0000256" key="8">
    <source>
        <dbReference type="ARBA" id="ARBA00023014"/>
    </source>
</evidence>
<evidence type="ECO:0000256" key="6">
    <source>
        <dbReference type="ARBA" id="ARBA00023002"/>
    </source>
</evidence>
<dbReference type="EC" id="1.17.99.6" evidence="10"/>
<keyword evidence="8" id="KW-0411">Iron-sulfur</keyword>
<dbReference type="Proteomes" id="UP000623681">
    <property type="component" value="Unassembled WGS sequence"/>
</dbReference>
<dbReference type="GO" id="GO:0052693">
    <property type="term" value="F:epoxyqueuosine reductase activity"/>
    <property type="evidence" value="ECO:0007669"/>
    <property type="project" value="UniProtKB-EC"/>
</dbReference>
<dbReference type="RefSeq" id="WP_202767908.1">
    <property type="nucleotide sequence ID" value="NZ_JAESWA010000022.1"/>
</dbReference>
<evidence type="ECO:0000256" key="1">
    <source>
        <dbReference type="ARBA" id="ARBA00022485"/>
    </source>
</evidence>
<name>A0A937K4E1_9CLOT</name>
<keyword evidence="11" id="KW-1185">Reference proteome</keyword>
<dbReference type="GO" id="GO:0008616">
    <property type="term" value="P:tRNA queuosine(34) biosynthetic process"/>
    <property type="evidence" value="ECO:0007669"/>
    <property type="project" value="UniProtKB-KW"/>
</dbReference>